<accession>A0AAN2WEP2</accession>
<evidence type="ECO:0000313" key="2">
    <source>
        <dbReference type="Proteomes" id="UP000336166"/>
    </source>
</evidence>
<dbReference type="EMBL" id="AAAREG010000004">
    <property type="protein sequence ID" value="EAE2354134.1"/>
    <property type="molecule type" value="Genomic_DNA"/>
</dbReference>
<sequence>MEAILIRRLEAKTVAAIDDLARKKRVSREQYVRDLIHNHAISVEVEGLHQGYQDIVQKVLFALEKNTDILTKFLIANGVTDDGD</sequence>
<comment type="caution">
    <text evidence="1">The sequence shown here is derived from an EMBL/GenBank/DDBJ whole genome shotgun (WGS) entry which is preliminary data.</text>
</comment>
<dbReference type="InterPro" id="IPR013321">
    <property type="entry name" value="Arc_rbn_hlx_hlx"/>
</dbReference>
<dbReference type="Proteomes" id="UP000336166">
    <property type="component" value="Unassembled WGS sequence"/>
</dbReference>
<gene>
    <name evidence="1" type="ORF">Y261_07240</name>
</gene>
<proteinExistence type="predicted"/>
<dbReference type="Gene3D" id="1.10.1220.10">
    <property type="entry name" value="Met repressor-like"/>
    <property type="match status" value="1"/>
</dbReference>
<evidence type="ECO:0000313" key="1">
    <source>
        <dbReference type="EMBL" id="EAE2354134.1"/>
    </source>
</evidence>
<dbReference type="GO" id="GO:0006355">
    <property type="term" value="P:regulation of DNA-templated transcription"/>
    <property type="evidence" value="ECO:0007669"/>
    <property type="project" value="InterPro"/>
</dbReference>
<name>A0AAN2WEP2_LISMN</name>
<dbReference type="AlphaFoldDB" id="A0AAN2WEP2"/>
<protein>
    <submittedName>
        <fullName evidence="1">Ribbon-helix-helix protein, CopG family</fullName>
    </submittedName>
</protein>
<reference evidence="1 2" key="1">
    <citation type="submission" date="2018-06" db="EMBL/GenBank/DDBJ databases">
        <authorList>
            <consortium name="PulseNet: The National Subtyping Network for Foodborne Disease Surveillance"/>
            <person name="Tarr C.L."/>
            <person name="Trees E."/>
            <person name="Katz L.S."/>
            <person name="Carleton-Romer H.A."/>
            <person name="Stroika S."/>
            <person name="Kucerova Z."/>
            <person name="Roache K.F."/>
            <person name="Sabol A.L."/>
            <person name="Besser J."/>
            <person name="Gerner-Smidt P."/>
        </authorList>
    </citation>
    <scope>NUCLEOTIDE SEQUENCE [LARGE SCALE GENOMIC DNA]</scope>
    <source>
        <strain evidence="1 2">PNUSAL000134</strain>
    </source>
</reference>
<organism evidence="1 2">
    <name type="scientific">Listeria monocytogenes</name>
    <dbReference type="NCBI Taxonomy" id="1639"/>
    <lineage>
        <taxon>Bacteria</taxon>
        <taxon>Bacillati</taxon>
        <taxon>Bacillota</taxon>
        <taxon>Bacilli</taxon>
        <taxon>Bacillales</taxon>
        <taxon>Listeriaceae</taxon>
        <taxon>Listeria</taxon>
    </lineage>
</organism>